<dbReference type="PROSITE" id="PS51178">
    <property type="entry name" value="PASTA"/>
    <property type="match status" value="1"/>
</dbReference>
<protein>
    <submittedName>
        <fullName evidence="4">PASTA domain containing protein</fullName>
    </submittedName>
</protein>
<dbReference type="AlphaFoldDB" id="A7HNQ0"/>
<dbReference type="SMART" id="SM00740">
    <property type="entry name" value="PASTA"/>
    <property type="match status" value="2"/>
</dbReference>
<reference evidence="4 5" key="1">
    <citation type="submission" date="2007-07" db="EMBL/GenBank/DDBJ databases">
        <title>Complete sequence of Fervidobacterium nodosum Rt17-B1.</title>
        <authorList>
            <consortium name="US DOE Joint Genome Institute"/>
            <person name="Copeland A."/>
            <person name="Lucas S."/>
            <person name="Lapidus A."/>
            <person name="Barry K."/>
            <person name="Glavina del Rio T."/>
            <person name="Dalin E."/>
            <person name="Tice H."/>
            <person name="Pitluck S."/>
            <person name="Saunders E."/>
            <person name="Brettin T."/>
            <person name="Bruce D."/>
            <person name="Detter J.C."/>
            <person name="Han C."/>
            <person name="Schmutz J."/>
            <person name="Larimer F."/>
            <person name="Land M."/>
            <person name="Hauser L."/>
            <person name="Kyrpides N."/>
            <person name="Mikhailova N."/>
            <person name="Nelson K."/>
            <person name="Gogarten J.P."/>
            <person name="Noll K."/>
            <person name="Richardson P."/>
        </authorList>
    </citation>
    <scope>NUCLEOTIDE SEQUENCE [LARGE SCALE GENOMIC DNA]</scope>
    <source>
        <strain evidence="5">ATCC 35602 / DSM 5306 / Rt17-B1</strain>
    </source>
</reference>
<feature type="domain" description="PASTA" evidence="3">
    <location>
        <begin position="58"/>
        <end position="116"/>
    </location>
</feature>
<dbReference type="Proteomes" id="UP000002415">
    <property type="component" value="Chromosome"/>
</dbReference>
<feature type="compositionally biased region" description="Polar residues" evidence="1">
    <location>
        <begin position="229"/>
        <end position="241"/>
    </location>
</feature>
<feature type="compositionally biased region" description="Low complexity" evidence="1">
    <location>
        <begin position="202"/>
        <end position="221"/>
    </location>
</feature>
<dbReference type="HOGENOM" id="CLU_1025832_0_0_0"/>
<dbReference type="OrthoDB" id="48405at2"/>
<dbReference type="SUPFAM" id="SSF54184">
    <property type="entry name" value="Penicillin-binding protein 2x (pbp-2x), c-terminal domain"/>
    <property type="match status" value="1"/>
</dbReference>
<sequence length="271" mass="30174">MIDKRVRKDSFNRKFGKKGGFFVQFTTTFSLIIIGLIIGIIFGSLLFYFNIYIKARRGTVILENYINQDSKVASEILKNKGFKVIVIGGEGKVIKMDPPPNTRVKIRSEVKLFTESIKTVTMELPDFKYAWYKTVQTILREVNIIPSVRYVPASEFYGTVISTSPTPKSQVKSWDSITLFVSSGSSSISNQSNQNEGINQEGINQEESSTSSTPIEIIPPSVDVKNYEEVQQSTEPNSGNTSQPIQIQPDQNNQSSTESTENGIGTEGGQF</sequence>
<dbReference type="Gene3D" id="3.30.10.20">
    <property type="match status" value="2"/>
</dbReference>
<dbReference type="RefSeq" id="WP_011994824.1">
    <property type="nucleotide sequence ID" value="NC_009718.1"/>
</dbReference>
<keyword evidence="2" id="KW-1133">Transmembrane helix</keyword>
<dbReference type="InterPro" id="IPR005543">
    <property type="entry name" value="PASTA_dom"/>
</dbReference>
<dbReference type="Pfam" id="PF03793">
    <property type="entry name" value="PASTA"/>
    <property type="match status" value="1"/>
</dbReference>
<feature type="compositionally biased region" description="Low complexity" evidence="1">
    <location>
        <begin position="242"/>
        <end position="255"/>
    </location>
</feature>
<accession>A7HNQ0</accession>
<evidence type="ECO:0000259" key="3">
    <source>
        <dbReference type="PROSITE" id="PS51178"/>
    </source>
</evidence>
<evidence type="ECO:0000256" key="1">
    <source>
        <dbReference type="SAM" id="MobiDB-lite"/>
    </source>
</evidence>
<keyword evidence="5" id="KW-1185">Reference proteome</keyword>
<name>A7HNQ0_FERNB</name>
<proteinExistence type="predicted"/>
<dbReference type="KEGG" id="fno:Fnod_1698"/>
<keyword evidence="2" id="KW-0812">Transmembrane</keyword>
<gene>
    <name evidence="4" type="ordered locus">Fnod_1698</name>
</gene>
<keyword evidence="2" id="KW-0472">Membrane</keyword>
<dbReference type="eggNOG" id="COG2815">
    <property type="taxonomic scope" value="Bacteria"/>
</dbReference>
<dbReference type="EMBL" id="CP000771">
    <property type="protein sequence ID" value="ABS61533.1"/>
    <property type="molecule type" value="Genomic_DNA"/>
</dbReference>
<feature type="region of interest" description="Disordered" evidence="1">
    <location>
        <begin position="202"/>
        <end position="271"/>
    </location>
</feature>
<evidence type="ECO:0000313" key="5">
    <source>
        <dbReference type="Proteomes" id="UP000002415"/>
    </source>
</evidence>
<evidence type="ECO:0000256" key="2">
    <source>
        <dbReference type="SAM" id="Phobius"/>
    </source>
</evidence>
<organism evidence="4 5">
    <name type="scientific">Fervidobacterium nodosum (strain ATCC 35602 / DSM 5306 / Rt17-B1)</name>
    <dbReference type="NCBI Taxonomy" id="381764"/>
    <lineage>
        <taxon>Bacteria</taxon>
        <taxon>Thermotogati</taxon>
        <taxon>Thermotogota</taxon>
        <taxon>Thermotogae</taxon>
        <taxon>Thermotogales</taxon>
        <taxon>Fervidobacteriaceae</taxon>
        <taxon>Fervidobacterium</taxon>
    </lineage>
</organism>
<evidence type="ECO:0000313" key="4">
    <source>
        <dbReference type="EMBL" id="ABS61533.1"/>
    </source>
</evidence>
<feature type="transmembrane region" description="Helical" evidence="2">
    <location>
        <begin position="21"/>
        <end position="49"/>
    </location>
</feature>
<reference evidence="4 5" key="2">
    <citation type="journal article" date="2009" name="Proc. Natl. Acad. Sci. U.S.A.">
        <title>On the chimeric nature, thermophilic origin, and phylogenetic placement of the Thermotogales.</title>
        <authorList>
            <person name="Zhaxybayeva O."/>
            <person name="Swithers K.S."/>
            <person name="Lapierre P."/>
            <person name="Fournier G.P."/>
            <person name="Bickhart D.M."/>
            <person name="DeBoy R.T."/>
            <person name="Nelson K.E."/>
            <person name="Nesbo C.L."/>
            <person name="Doolittle W.F."/>
            <person name="Gogarten J.P."/>
            <person name="Noll K.M."/>
        </authorList>
    </citation>
    <scope>NUCLEOTIDE SEQUENCE [LARGE SCALE GENOMIC DNA]</scope>
    <source>
        <strain evidence="5">ATCC 35602 / DSM 5306 / Rt17-B1</strain>
    </source>
</reference>
<dbReference type="STRING" id="381764.Fnod_1698"/>